<protein>
    <submittedName>
        <fullName evidence="3">Peptide/nickel transport system substrate-binding protein</fullName>
    </submittedName>
</protein>
<dbReference type="GO" id="GO:0042597">
    <property type="term" value="C:periplasmic space"/>
    <property type="evidence" value="ECO:0007669"/>
    <property type="project" value="UniProtKB-ARBA"/>
</dbReference>
<dbReference type="PIRSF" id="PIRSF002741">
    <property type="entry name" value="MppA"/>
    <property type="match status" value="1"/>
</dbReference>
<dbReference type="CDD" id="cd08503">
    <property type="entry name" value="PBP2_NikA_DppA_OppA_like_17"/>
    <property type="match status" value="1"/>
</dbReference>
<accession>A0A543FS02</accession>
<dbReference type="AlphaFoldDB" id="A0A543FS02"/>
<gene>
    <name evidence="3" type="ORF">FB388_3800</name>
</gene>
<reference evidence="3 4" key="1">
    <citation type="submission" date="2019-06" db="EMBL/GenBank/DDBJ databases">
        <title>Sequencing the genomes of 1000 actinobacteria strains.</title>
        <authorList>
            <person name="Klenk H.-P."/>
        </authorList>
    </citation>
    <scope>NUCLEOTIDE SEQUENCE [LARGE SCALE GENOMIC DNA]</scope>
    <source>
        <strain evidence="3 4">DSM 45511</strain>
    </source>
</reference>
<dbReference type="PROSITE" id="PS51318">
    <property type="entry name" value="TAT"/>
    <property type="match status" value="1"/>
</dbReference>
<dbReference type="Gene3D" id="3.40.190.10">
    <property type="entry name" value="Periplasmic binding protein-like II"/>
    <property type="match status" value="1"/>
</dbReference>
<dbReference type="GO" id="GO:0043190">
    <property type="term" value="C:ATP-binding cassette (ABC) transporter complex"/>
    <property type="evidence" value="ECO:0007669"/>
    <property type="project" value="InterPro"/>
</dbReference>
<keyword evidence="4" id="KW-1185">Reference proteome</keyword>
<keyword evidence="1" id="KW-0732">Signal</keyword>
<dbReference type="OrthoDB" id="9046151at2"/>
<dbReference type="Proteomes" id="UP000319818">
    <property type="component" value="Unassembled WGS sequence"/>
</dbReference>
<feature type="chain" id="PRO_5038555629" evidence="1">
    <location>
        <begin position="24"/>
        <end position="520"/>
    </location>
</feature>
<dbReference type="GO" id="GO:0015833">
    <property type="term" value="P:peptide transport"/>
    <property type="evidence" value="ECO:0007669"/>
    <property type="project" value="TreeGrafter"/>
</dbReference>
<sequence length="520" mass="57390">MRQTTASRRDVLKLGLLTGAALAGLPGCSAVPSRPDPGTPPVRGGVYSHGATGGGLKDTLEPYFPVTNPDISRCMQLYEPLLRWDPNYEIEPSVAESVTPNADNTQWTIRIREGVEFHHGKTVTAEDVMHSLATVTDPNNTGSGGTELATVLELNNSTVVDPRTIVLQLNSPYAVLDQLLAEYTVGIIPTDFDVSRPVGTGPFAYKHFVPGQLSQFVRHENYWDGPAWVDELFIYDFADDAAKVNALLAGQVQSIDNLPNYLAGTIEQQGASPLVSETGAWVPFTMRVDVAPFSDVRVRQALRLIVDRQQMIDQALNGFGILGNDLYAPFDPAYASDLPQRVQDIDQAKSLLRQAGQENLDVELVTSSAVGAGAVESANLFVEQARKAGVTVRLNKADANVFYGDRYLSWNFAQDFWNTRNYIPQVATSSVKGATYNETHFEDPTFTALIEQAKREPDPARRTQLLHDAQVIEYETGGYIIWGFKRQLDAYSNLVQGLEPHRYLPCSNFRFSRASFVRQT</sequence>
<feature type="signal peptide" evidence="1">
    <location>
        <begin position="1"/>
        <end position="23"/>
    </location>
</feature>
<dbReference type="RefSeq" id="WP_142103498.1">
    <property type="nucleotide sequence ID" value="NZ_VFPH01000002.1"/>
</dbReference>
<evidence type="ECO:0000313" key="4">
    <source>
        <dbReference type="Proteomes" id="UP000319818"/>
    </source>
</evidence>
<dbReference type="SUPFAM" id="SSF53850">
    <property type="entry name" value="Periplasmic binding protein-like II"/>
    <property type="match status" value="1"/>
</dbReference>
<dbReference type="Pfam" id="PF00496">
    <property type="entry name" value="SBP_bac_5"/>
    <property type="match status" value="1"/>
</dbReference>
<dbReference type="GO" id="GO:1904680">
    <property type="term" value="F:peptide transmembrane transporter activity"/>
    <property type="evidence" value="ECO:0007669"/>
    <property type="project" value="TreeGrafter"/>
</dbReference>
<evidence type="ECO:0000259" key="2">
    <source>
        <dbReference type="Pfam" id="PF00496"/>
    </source>
</evidence>
<dbReference type="Gene3D" id="3.90.76.10">
    <property type="entry name" value="Dipeptide-binding Protein, Domain 1"/>
    <property type="match status" value="1"/>
</dbReference>
<dbReference type="PANTHER" id="PTHR30290">
    <property type="entry name" value="PERIPLASMIC BINDING COMPONENT OF ABC TRANSPORTER"/>
    <property type="match status" value="1"/>
</dbReference>
<evidence type="ECO:0000256" key="1">
    <source>
        <dbReference type="SAM" id="SignalP"/>
    </source>
</evidence>
<evidence type="ECO:0000313" key="3">
    <source>
        <dbReference type="EMBL" id="TQM36619.1"/>
    </source>
</evidence>
<proteinExistence type="predicted"/>
<feature type="domain" description="Solute-binding protein family 5" evidence="2">
    <location>
        <begin position="89"/>
        <end position="414"/>
    </location>
</feature>
<dbReference type="InterPro" id="IPR039424">
    <property type="entry name" value="SBP_5"/>
</dbReference>
<dbReference type="InterPro" id="IPR006311">
    <property type="entry name" value="TAT_signal"/>
</dbReference>
<comment type="caution">
    <text evidence="3">The sequence shown here is derived from an EMBL/GenBank/DDBJ whole genome shotgun (WGS) entry which is preliminary data.</text>
</comment>
<dbReference type="InterPro" id="IPR000914">
    <property type="entry name" value="SBP_5_dom"/>
</dbReference>
<name>A0A543FS02_9PSEU</name>
<dbReference type="Gene3D" id="3.10.105.10">
    <property type="entry name" value="Dipeptide-binding Protein, Domain 3"/>
    <property type="match status" value="1"/>
</dbReference>
<dbReference type="InterPro" id="IPR030678">
    <property type="entry name" value="Peptide/Ni-bd"/>
</dbReference>
<dbReference type="EMBL" id="VFPH01000002">
    <property type="protein sequence ID" value="TQM36619.1"/>
    <property type="molecule type" value="Genomic_DNA"/>
</dbReference>
<organism evidence="3 4">
    <name type="scientific">Pseudonocardia cypriaca</name>
    <dbReference type="NCBI Taxonomy" id="882449"/>
    <lineage>
        <taxon>Bacteria</taxon>
        <taxon>Bacillati</taxon>
        <taxon>Actinomycetota</taxon>
        <taxon>Actinomycetes</taxon>
        <taxon>Pseudonocardiales</taxon>
        <taxon>Pseudonocardiaceae</taxon>
        <taxon>Pseudonocardia</taxon>
    </lineage>
</organism>